<gene>
    <name evidence="3" type="ORF">HMPREF9151_00279</name>
</gene>
<dbReference type="AlphaFoldDB" id="L1NKB8"/>
<evidence type="ECO:0000256" key="2">
    <source>
        <dbReference type="SAM" id="SignalP"/>
    </source>
</evidence>
<keyword evidence="4" id="KW-1185">Reference proteome</keyword>
<dbReference type="OrthoDB" id="1081166at2"/>
<name>L1NKB8_9BACT</name>
<comment type="caution">
    <text evidence="3">The sequence shown here is derived from an EMBL/GenBank/DDBJ whole genome shotgun (WGS) entry which is preliminary data.</text>
</comment>
<evidence type="ECO:0000256" key="1">
    <source>
        <dbReference type="SAM" id="MobiDB-lite"/>
    </source>
</evidence>
<dbReference type="STRING" id="1127699.HMPREF9151_00279"/>
<keyword evidence="2" id="KW-0732">Signal</keyword>
<evidence type="ECO:0000313" key="3">
    <source>
        <dbReference type="EMBL" id="EKY03637.1"/>
    </source>
</evidence>
<sequence length="557" mass="61173">MKTRKIFTILIILFATSLLSCTHDEADSGKKQSKDTEQGTTFVGGATLEPGTRTSLTMTFPGGSAVNYFWEKGDKIWTVDGSSNGSNITGKAATALFQMAKKYYTPTVQLYYPGQNATAYNQVNIATEQTQIGPNNTSHLGQSGDCGTAIAYQQGDGRYAFNLDHKAAYLCLMPRSSYKLNSTYITKIKITADNNIAGTYTLTPAGLTGSGSSNVITLHTKGVGKVPGPYEPNSQDYSGGGKPTSIDSPGFPITNTGTSQITNAAYIVIAPGQHALSIEYTYYDCMSLIGSTVVKTIPSTYYAANTVYPITADINNYTIYEDNNYYMWDAQLEYWAGGAKPSQPYVNFQKGSSYPIGSSDPRNYNRYYYSKNGTPNSGTQTTVNCIFNANTALWYMMNGGPTLDKDVIWAMKGQLHAGGLWVKKRTNIPNFAENRNPRNTRDFRINTQGLHFQNLPVAVGRPANLNEYFFLPAFGLFNTGVLRNIGFDRLPPNGEPYYQGYYWTNTPASGTSTNAIYFSYAYHTKVGLTHGATVSSNNRYMGFILMTSEDQFRPNGM</sequence>
<feature type="chain" id="PRO_5003955305" description="Fibrobacter succinogene major domain protein" evidence="2">
    <location>
        <begin position="21"/>
        <end position="557"/>
    </location>
</feature>
<protein>
    <recommendedName>
        <fullName evidence="5">Fibrobacter succinogene major domain protein</fullName>
    </recommendedName>
</protein>
<dbReference type="EMBL" id="AMEP01000029">
    <property type="protein sequence ID" value="EKY03637.1"/>
    <property type="molecule type" value="Genomic_DNA"/>
</dbReference>
<dbReference type="HOGENOM" id="CLU_035806_0_0_10"/>
<dbReference type="Proteomes" id="UP000010433">
    <property type="component" value="Unassembled WGS sequence"/>
</dbReference>
<feature type="signal peptide" evidence="2">
    <location>
        <begin position="1"/>
        <end position="20"/>
    </location>
</feature>
<evidence type="ECO:0000313" key="4">
    <source>
        <dbReference type="Proteomes" id="UP000010433"/>
    </source>
</evidence>
<dbReference type="PROSITE" id="PS51257">
    <property type="entry name" value="PROKAR_LIPOPROTEIN"/>
    <property type="match status" value="1"/>
</dbReference>
<dbReference type="RefSeq" id="WP_009163454.1">
    <property type="nucleotide sequence ID" value="NZ_KB291029.1"/>
</dbReference>
<evidence type="ECO:0008006" key="5">
    <source>
        <dbReference type="Google" id="ProtNLM"/>
    </source>
</evidence>
<proteinExistence type="predicted"/>
<reference evidence="3 4" key="1">
    <citation type="submission" date="2012-05" db="EMBL/GenBank/DDBJ databases">
        <authorList>
            <person name="Weinstock G."/>
            <person name="Sodergren E."/>
            <person name="Lobos E.A."/>
            <person name="Fulton L."/>
            <person name="Fulton R."/>
            <person name="Courtney L."/>
            <person name="Fronick C."/>
            <person name="O'Laughlin M."/>
            <person name="Godfrey J."/>
            <person name="Wilson R.M."/>
            <person name="Miner T."/>
            <person name="Farmer C."/>
            <person name="Delehaunty K."/>
            <person name="Cordes M."/>
            <person name="Minx P."/>
            <person name="Tomlinson C."/>
            <person name="Chen J."/>
            <person name="Wollam A."/>
            <person name="Pepin K.H."/>
            <person name="Bhonagiri V."/>
            <person name="Zhang X."/>
            <person name="Suruliraj S."/>
            <person name="Warren W."/>
            <person name="Mitreva M."/>
            <person name="Mardis E.R."/>
            <person name="Wilson R.K."/>
        </authorList>
    </citation>
    <scope>NUCLEOTIDE SEQUENCE [LARGE SCALE GENOMIC DNA]</scope>
    <source>
        <strain evidence="3 4">F0055</strain>
    </source>
</reference>
<dbReference type="PATRIC" id="fig|1127699.3.peg.248"/>
<feature type="compositionally biased region" description="Basic and acidic residues" evidence="1">
    <location>
        <begin position="26"/>
        <end position="37"/>
    </location>
</feature>
<accession>L1NKB8</accession>
<organism evidence="3 4">
    <name type="scientific">Hoylesella saccharolytica F0055</name>
    <dbReference type="NCBI Taxonomy" id="1127699"/>
    <lineage>
        <taxon>Bacteria</taxon>
        <taxon>Pseudomonadati</taxon>
        <taxon>Bacteroidota</taxon>
        <taxon>Bacteroidia</taxon>
        <taxon>Bacteroidales</taxon>
        <taxon>Prevotellaceae</taxon>
        <taxon>Hoylesella</taxon>
    </lineage>
</organism>
<feature type="region of interest" description="Disordered" evidence="1">
    <location>
        <begin position="26"/>
        <end position="46"/>
    </location>
</feature>